<organism evidence="3 4">
    <name type="scientific">Sphingoaurantiacus capsulatus</name>
    <dbReference type="NCBI Taxonomy" id="1771310"/>
    <lineage>
        <taxon>Bacteria</taxon>
        <taxon>Pseudomonadati</taxon>
        <taxon>Pseudomonadota</taxon>
        <taxon>Alphaproteobacteria</taxon>
        <taxon>Sphingomonadales</taxon>
        <taxon>Sphingosinicellaceae</taxon>
        <taxon>Sphingoaurantiacus</taxon>
    </lineage>
</organism>
<evidence type="ECO:0000313" key="3">
    <source>
        <dbReference type="EMBL" id="MFC3713457.1"/>
    </source>
</evidence>
<feature type="domain" description="DUF4398" evidence="2">
    <location>
        <begin position="33"/>
        <end position="108"/>
    </location>
</feature>
<protein>
    <submittedName>
        <fullName evidence="3">DUF4398 domain-containing protein</fullName>
    </submittedName>
</protein>
<dbReference type="Proteomes" id="UP001595615">
    <property type="component" value="Unassembled WGS sequence"/>
</dbReference>
<keyword evidence="1" id="KW-0732">Signal</keyword>
<accession>A0ABV7XBG3</accession>
<dbReference type="Pfam" id="PF14346">
    <property type="entry name" value="DUF4398"/>
    <property type="match status" value="1"/>
</dbReference>
<evidence type="ECO:0000256" key="1">
    <source>
        <dbReference type="SAM" id="SignalP"/>
    </source>
</evidence>
<reference evidence="4" key="1">
    <citation type="journal article" date="2019" name="Int. J. Syst. Evol. Microbiol.">
        <title>The Global Catalogue of Microorganisms (GCM) 10K type strain sequencing project: providing services to taxonomists for standard genome sequencing and annotation.</title>
        <authorList>
            <consortium name="The Broad Institute Genomics Platform"/>
            <consortium name="The Broad Institute Genome Sequencing Center for Infectious Disease"/>
            <person name="Wu L."/>
            <person name="Ma J."/>
        </authorList>
    </citation>
    <scope>NUCLEOTIDE SEQUENCE [LARGE SCALE GENOMIC DNA]</scope>
    <source>
        <strain evidence="4">KCTC 42644</strain>
    </source>
</reference>
<comment type="caution">
    <text evidence="3">The sequence shown here is derived from an EMBL/GenBank/DDBJ whole genome shotgun (WGS) entry which is preliminary data.</text>
</comment>
<evidence type="ECO:0000313" key="4">
    <source>
        <dbReference type="Proteomes" id="UP001595615"/>
    </source>
</evidence>
<feature type="signal peptide" evidence="1">
    <location>
        <begin position="1"/>
        <end position="23"/>
    </location>
</feature>
<sequence length="111" mass="11903">MLRNLTPWAVAAAIAILPTAAMADLGDNEARSALAEARAKIESASNGGAAERANEILQRARASFEIAEREWDKDNEKRSYHASKEASAYADLALATAEFEAVEAQLKTAAR</sequence>
<evidence type="ECO:0000259" key="2">
    <source>
        <dbReference type="Pfam" id="PF14346"/>
    </source>
</evidence>
<gene>
    <name evidence="3" type="ORF">ACFOMD_12800</name>
</gene>
<feature type="chain" id="PRO_5046712890" evidence="1">
    <location>
        <begin position="24"/>
        <end position="111"/>
    </location>
</feature>
<keyword evidence="4" id="KW-1185">Reference proteome</keyword>
<dbReference type="RefSeq" id="WP_380861968.1">
    <property type="nucleotide sequence ID" value="NZ_JBHRXV010000011.1"/>
</dbReference>
<proteinExistence type="predicted"/>
<dbReference type="Gene3D" id="1.20.1270.390">
    <property type="match status" value="1"/>
</dbReference>
<dbReference type="InterPro" id="IPR025511">
    <property type="entry name" value="DUF4398"/>
</dbReference>
<name>A0ABV7XBG3_9SPHN</name>
<dbReference type="EMBL" id="JBHRXV010000011">
    <property type="protein sequence ID" value="MFC3713457.1"/>
    <property type="molecule type" value="Genomic_DNA"/>
</dbReference>